<dbReference type="PANTHER" id="PTHR31769">
    <property type="entry name" value="OS07G0462200 PROTEIN-RELATED"/>
    <property type="match status" value="1"/>
</dbReference>
<feature type="non-terminal residue" evidence="8">
    <location>
        <position position="110"/>
    </location>
</feature>
<evidence type="ECO:0000313" key="9">
    <source>
        <dbReference type="Proteomes" id="UP000015453"/>
    </source>
</evidence>
<keyword evidence="3" id="KW-0732">Signal</keyword>
<organism evidence="8 9">
    <name type="scientific">Genlisea aurea</name>
    <dbReference type="NCBI Taxonomy" id="192259"/>
    <lineage>
        <taxon>Eukaryota</taxon>
        <taxon>Viridiplantae</taxon>
        <taxon>Streptophyta</taxon>
        <taxon>Embryophyta</taxon>
        <taxon>Tracheophyta</taxon>
        <taxon>Spermatophyta</taxon>
        <taxon>Magnoliopsida</taxon>
        <taxon>eudicotyledons</taxon>
        <taxon>Gunneridae</taxon>
        <taxon>Pentapetalae</taxon>
        <taxon>asterids</taxon>
        <taxon>lamiids</taxon>
        <taxon>Lamiales</taxon>
        <taxon>Lentibulariaceae</taxon>
        <taxon>Genlisea</taxon>
    </lineage>
</organism>
<dbReference type="Pfam" id="PF06749">
    <property type="entry name" value="DUF1218"/>
    <property type="match status" value="1"/>
</dbReference>
<keyword evidence="4 7" id="KW-1133">Transmembrane helix</keyword>
<comment type="similarity">
    <text evidence="6">Belongs to the DESIGUAL family.</text>
</comment>
<evidence type="ECO:0000313" key="8">
    <source>
        <dbReference type="EMBL" id="EPS62950.1"/>
    </source>
</evidence>
<proteinExistence type="inferred from homology"/>
<dbReference type="InterPro" id="IPR052222">
    <property type="entry name" value="DESIGUAL"/>
</dbReference>
<evidence type="ECO:0000256" key="4">
    <source>
        <dbReference type="ARBA" id="ARBA00022989"/>
    </source>
</evidence>
<accession>S8C858</accession>
<dbReference type="GO" id="GO:0012505">
    <property type="term" value="C:endomembrane system"/>
    <property type="evidence" value="ECO:0007669"/>
    <property type="project" value="UniProtKB-SubCell"/>
</dbReference>
<feature type="transmembrane region" description="Helical" evidence="7">
    <location>
        <begin position="20"/>
        <end position="38"/>
    </location>
</feature>
<dbReference type="EMBL" id="AUSU01005790">
    <property type="protein sequence ID" value="EPS62950.1"/>
    <property type="molecule type" value="Genomic_DNA"/>
</dbReference>
<dbReference type="AlphaFoldDB" id="S8C858"/>
<protein>
    <submittedName>
        <fullName evidence="8">Uncharacterized protein</fullName>
    </submittedName>
</protein>
<feature type="non-terminal residue" evidence="8">
    <location>
        <position position="1"/>
    </location>
</feature>
<evidence type="ECO:0000256" key="1">
    <source>
        <dbReference type="ARBA" id="ARBA00004127"/>
    </source>
</evidence>
<evidence type="ECO:0000256" key="3">
    <source>
        <dbReference type="ARBA" id="ARBA00022729"/>
    </source>
</evidence>
<sequence length="110" mass="11768">EHLRFWFIECKKPTPQAFNLGIAAVVLLGVAHLITSFANGCKSGNIVGKIFLILTWIGFAIAFILLIVGALSNHSSRSSCGLSRHRLLSKGGFLCFVHGGIAVVYIVAAT</sequence>
<keyword evidence="2 7" id="KW-0812">Transmembrane</keyword>
<evidence type="ECO:0000256" key="2">
    <source>
        <dbReference type="ARBA" id="ARBA00022692"/>
    </source>
</evidence>
<feature type="transmembrane region" description="Helical" evidence="7">
    <location>
        <begin position="91"/>
        <end position="108"/>
    </location>
</feature>
<keyword evidence="9" id="KW-1185">Reference proteome</keyword>
<name>S8C858_9LAMI</name>
<dbReference type="OrthoDB" id="1667348at2759"/>
<dbReference type="InterPro" id="IPR009606">
    <property type="entry name" value="DEAL/Modifying_wall_lignin1/2"/>
</dbReference>
<evidence type="ECO:0000256" key="6">
    <source>
        <dbReference type="ARBA" id="ARBA00029467"/>
    </source>
</evidence>
<evidence type="ECO:0000256" key="5">
    <source>
        <dbReference type="ARBA" id="ARBA00023136"/>
    </source>
</evidence>
<evidence type="ECO:0000256" key="7">
    <source>
        <dbReference type="SAM" id="Phobius"/>
    </source>
</evidence>
<reference evidence="8 9" key="1">
    <citation type="journal article" date="2013" name="BMC Genomics">
        <title>The miniature genome of a carnivorous plant Genlisea aurea contains a low number of genes and short non-coding sequences.</title>
        <authorList>
            <person name="Leushkin E.V."/>
            <person name="Sutormin R.A."/>
            <person name="Nabieva E.R."/>
            <person name="Penin A.A."/>
            <person name="Kondrashov A.S."/>
            <person name="Logacheva M.D."/>
        </authorList>
    </citation>
    <scope>NUCLEOTIDE SEQUENCE [LARGE SCALE GENOMIC DNA]</scope>
</reference>
<dbReference type="Proteomes" id="UP000015453">
    <property type="component" value="Unassembled WGS sequence"/>
</dbReference>
<comment type="subcellular location">
    <subcellularLocation>
        <location evidence="1">Endomembrane system</location>
        <topology evidence="1">Multi-pass membrane protein</topology>
    </subcellularLocation>
</comment>
<keyword evidence="5 7" id="KW-0472">Membrane</keyword>
<feature type="transmembrane region" description="Helical" evidence="7">
    <location>
        <begin position="50"/>
        <end position="71"/>
    </location>
</feature>
<comment type="caution">
    <text evidence="8">The sequence shown here is derived from an EMBL/GenBank/DDBJ whole genome shotgun (WGS) entry which is preliminary data.</text>
</comment>
<gene>
    <name evidence="8" type="ORF">M569_11837</name>
</gene>